<dbReference type="SUPFAM" id="SSF81330">
    <property type="entry name" value="Gated mechanosensitive channel"/>
    <property type="match status" value="1"/>
</dbReference>
<evidence type="ECO:0000313" key="13">
    <source>
        <dbReference type="Proteomes" id="UP000439550"/>
    </source>
</evidence>
<dbReference type="Pfam" id="PF01741">
    <property type="entry name" value="MscL"/>
    <property type="match status" value="1"/>
</dbReference>
<keyword evidence="8 10" id="KW-0472">Membrane</keyword>
<dbReference type="InterPro" id="IPR037673">
    <property type="entry name" value="MSC/AndL"/>
</dbReference>
<comment type="caution">
    <text evidence="12">The sequence shown here is derived from an EMBL/GenBank/DDBJ whole genome shotgun (WGS) entry which is preliminary data.</text>
</comment>
<dbReference type="GO" id="GO:0005886">
    <property type="term" value="C:plasma membrane"/>
    <property type="evidence" value="ECO:0007669"/>
    <property type="project" value="UniProtKB-SubCell"/>
</dbReference>
<name>A0A7X2D2S7_9LACT</name>
<dbReference type="Proteomes" id="UP000439550">
    <property type="component" value="Unassembled WGS sequence"/>
</dbReference>
<evidence type="ECO:0000313" key="12">
    <source>
        <dbReference type="EMBL" id="MQW40405.1"/>
    </source>
</evidence>
<comment type="subunit">
    <text evidence="10">Homopentamer.</text>
</comment>
<dbReference type="PROSITE" id="PS01327">
    <property type="entry name" value="MSCL"/>
    <property type="match status" value="1"/>
</dbReference>
<evidence type="ECO:0000256" key="11">
    <source>
        <dbReference type="SAM" id="Coils"/>
    </source>
</evidence>
<protein>
    <recommendedName>
        <fullName evidence="10">Large-conductance mechanosensitive channel</fullName>
    </recommendedName>
</protein>
<feature type="coiled-coil region" evidence="11">
    <location>
        <begin position="96"/>
        <end position="123"/>
    </location>
</feature>
<evidence type="ECO:0000256" key="10">
    <source>
        <dbReference type="HAMAP-Rule" id="MF_00115"/>
    </source>
</evidence>
<dbReference type="HAMAP" id="MF_00115">
    <property type="entry name" value="MscL"/>
    <property type="match status" value="1"/>
</dbReference>
<evidence type="ECO:0000256" key="2">
    <source>
        <dbReference type="ARBA" id="ARBA00007254"/>
    </source>
</evidence>
<evidence type="ECO:0000256" key="6">
    <source>
        <dbReference type="ARBA" id="ARBA00022989"/>
    </source>
</evidence>
<dbReference type="InterPro" id="IPR036019">
    <property type="entry name" value="MscL_channel"/>
</dbReference>
<proteinExistence type="inferred from homology"/>
<comment type="similarity">
    <text evidence="2 10">Belongs to the MscL family.</text>
</comment>
<accession>A0A7X2D2S7</accession>
<keyword evidence="4 10" id="KW-1003">Cell membrane</keyword>
<evidence type="ECO:0000256" key="1">
    <source>
        <dbReference type="ARBA" id="ARBA00004651"/>
    </source>
</evidence>
<dbReference type="EMBL" id="WITJ01000018">
    <property type="protein sequence ID" value="MQW40405.1"/>
    <property type="molecule type" value="Genomic_DNA"/>
</dbReference>
<evidence type="ECO:0000256" key="4">
    <source>
        <dbReference type="ARBA" id="ARBA00022475"/>
    </source>
</evidence>
<sequence length="125" mass="14167">MIKEFKEFILRGNVLDLAIGVIIGTAFTGLVTSLVNNIFNPFIGMFTRSGALAHLQFSIGKTKFTYGAFLNDIINFIIVAFVLFLIIKTINKLFPAKPKEIEIEKMNEELETLREIRDLLKANEK</sequence>
<dbReference type="RefSeq" id="WP_153497039.1">
    <property type="nucleotide sequence ID" value="NZ_CAXYUY010000013.1"/>
</dbReference>
<dbReference type="NCBIfam" id="TIGR00220">
    <property type="entry name" value="mscL"/>
    <property type="match status" value="1"/>
</dbReference>
<feature type="transmembrane region" description="Helical" evidence="10">
    <location>
        <begin position="64"/>
        <end position="87"/>
    </location>
</feature>
<dbReference type="PANTHER" id="PTHR30266">
    <property type="entry name" value="MECHANOSENSITIVE CHANNEL MSCL"/>
    <property type="match status" value="1"/>
</dbReference>
<evidence type="ECO:0000256" key="3">
    <source>
        <dbReference type="ARBA" id="ARBA00022448"/>
    </source>
</evidence>
<keyword evidence="11" id="KW-0175">Coiled coil</keyword>
<reference evidence="12 13" key="1">
    <citation type="submission" date="2019-10" db="EMBL/GenBank/DDBJ databases">
        <authorList>
            <person name="Dong K."/>
        </authorList>
    </citation>
    <scope>NUCLEOTIDE SEQUENCE [LARGE SCALE GENOMIC DNA]</scope>
    <source>
        <strain evidence="12 13">DSM 28960</strain>
    </source>
</reference>
<keyword evidence="13" id="KW-1185">Reference proteome</keyword>
<dbReference type="OrthoDB" id="9810350at2"/>
<dbReference type="PRINTS" id="PR01264">
    <property type="entry name" value="MECHCHANNEL"/>
</dbReference>
<organism evidence="12 13">
    <name type="scientific">Lactococcus hircilactis</name>
    <dbReference type="NCBI Taxonomy" id="1494462"/>
    <lineage>
        <taxon>Bacteria</taxon>
        <taxon>Bacillati</taxon>
        <taxon>Bacillota</taxon>
        <taxon>Bacilli</taxon>
        <taxon>Lactobacillales</taxon>
        <taxon>Streptococcaceae</taxon>
        <taxon>Lactococcus</taxon>
    </lineage>
</organism>
<dbReference type="InterPro" id="IPR019823">
    <property type="entry name" value="Mechanosensitive_channel_CS"/>
</dbReference>
<evidence type="ECO:0000256" key="8">
    <source>
        <dbReference type="ARBA" id="ARBA00023136"/>
    </source>
</evidence>
<dbReference type="PANTHER" id="PTHR30266:SF2">
    <property type="entry name" value="LARGE-CONDUCTANCE MECHANOSENSITIVE CHANNEL"/>
    <property type="match status" value="1"/>
</dbReference>
<dbReference type="InterPro" id="IPR001185">
    <property type="entry name" value="MS_channel"/>
</dbReference>
<evidence type="ECO:0000256" key="5">
    <source>
        <dbReference type="ARBA" id="ARBA00022692"/>
    </source>
</evidence>
<dbReference type="GO" id="GO:0008381">
    <property type="term" value="F:mechanosensitive monoatomic ion channel activity"/>
    <property type="evidence" value="ECO:0007669"/>
    <property type="project" value="UniProtKB-UniRule"/>
</dbReference>
<evidence type="ECO:0000256" key="9">
    <source>
        <dbReference type="ARBA" id="ARBA00023303"/>
    </source>
</evidence>
<comment type="subcellular location">
    <subcellularLocation>
        <location evidence="1 10">Cell membrane</location>
        <topology evidence="1 10">Multi-pass membrane protein</topology>
    </subcellularLocation>
</comment>
<gene>
    <name evidence="10 12" type="primary">mscL</name>
    <name evidence="12" type="ORF">GHI93_10800</name>
</gene>
<keyword evidence="3 10" id="KW-0813">Transport</keyword>
<dbReference type="Gene3D" id="1.10.1200.120">
    <property type="entry name" value="Large-conductance mechanosensitive channel, MscL, domain 1"/>
    <property type="match status" value="1"/>
</dbReference>
<dbReference type="AlphaFoldDB" id="A0A7X2D2S7"/>
<feature type="transmembrane region" description="Helical" evidence="10">
    <location>
        <begin position="12"/>
        <end position="35"/>
    </location>
</feature>
<keyword evidence="7 10" id="KW-0406">Ion transport</keyword>
<evidence type="ECO:0000256" key="7">
    <source>
        <dbReference type="ARBA" id="ARBA00023065"/>
    </source>
</evidence>
<comment type="function">
    <text evidence="10">Channel that opens in response to stretch forces in the membrane lipid bilayer. May participate in the regulation of osmotic pressure changes within the cell.</text>
</comment>
<dbReference type="NCBIfam" id="NF001842">
    <property type="entry name" value="PRK00567.1-3"/>
    <property type="match status" value="1"/>
</dbReference>
<keyword evidence="5 10" id="KW-0812">Transmembrane</keyword>
<keyword evidence="6 10" id="KW-1133">Transmembrane helix</keyword>
<keyword evidence="9 10" id="KW-0407">Ion channel</keyword>